<sequence>MPTFALVYIGLAFLTRIQHLEVEADEVMVSFDVISLFASIPPALAINTIDGLLREKYDETEKQLKRAHIIELLEMCLKTFFTFNG</sequence>
<keyword evidence="1" id="KW-0732">Signal</keyword>
<reference evidence="2 3" key="1">
    <citation type="submission" date="2018-11" db="EMBL/GenBank/DDBJ databases">
        <authorList>
            <consortium name="Pathogen Informatics"/>
        </authorList>
    </citation>
    <scope>NUCLEOTIDE SEQUENCE [LARGE SCALE GENOMIC DNA]</scope>
</reference>
<dbReference type="EMBL" id="UYRU01042358">
    <property type="protein sequence ID" value="VDK74808.1"/>
    <property type="molecule type" value="Genomic_DNA"/>
</dbReference>
<name>A0A3P6U7Q3_DIBLA</name>
<evidence type="ECO:0008006" key="4">
    <source>
        <dbReference type="Google" id="ProtNLM"/>
    </source>
</evidence>
<evidence type="ECO:0000313" key="3">
    <source>
        <dbReference type="Proteomes" id="UP000281553"/>
    </source>
</evidence>
<dbReference type="Proteomes" id="UP000281553">
    <property type="component" value="Unassembled WGS sequence"/>
</dbReference>
<feature type="chain" id="PRO_5018061954" description="Reverse transcriptase domain-containing protein" evidence="1">
    <location>
        <begin position="25"/>
        <end position="85"/>
    </location>
</feature>
<dbReference type="AlphaFoldDB" id="A0A3P6U7Q3"/>
<dbReference type="OrthoDB" id="8963429at2759"/>
<keyword evidence="3" id="KW-1185">Reference proteome</keyword>
<feature type="signal peptide" evidence="1">
    <location>
        <begin position="1"/>
        <end position="24"/>
    </location>
</feature>
<accession>A0A3P6U7Q3</accession>
<evidence type="ECO:0000313" key="2">
    <source>
        <dbReference type="EMBL" id="VDK74808.1"/>
    </source>
</evidence>
<gene>
    <name evidence="2" type="ORF">DILT_LOCUS2619</name>
</gene>
<proteinExistence type="predicted"/>
<protein>
    <recommendedName>
        <fullName evidence="4">Reverse transcriptase domain-containing protein</fullName>
    </recommendedName>
</protein>
<organism evidence="2 3">
    <name type="scientific">Dibothriocephalus latus</name>
    <name type="common">Fish tapeworm</name>
    <name type="synonym">Diphyllobothrium latum</name>
    <dbReference type="NCBI Taxonomy" id="60516"/>
    <lineage>
        <taxon>Eukaryota</taxon>
        <taxon>Metazoa</taxon>
        <taxon>Spiralia</taxon>
        <taxon>Lophotrochozoa</taxon>
        <taxon>Platyhelminthes</taxon>
        <taxon>Cestoda</taxon>
        <taxon>Eucestoda</taxon>
        <taxon>Diphyllobothriidea</taxon>
        <taxon>Diphyllobothriidae</taxon>
        <taxon>Dibothriocephalus</taxon>
    </lineage>
</organism>
<evidence type="ECO:0000256" key="1">
    <source>
        <dbReference type="SAM" id="SignalP"/>
    </source>
</evidence>